<feature type="transmembrane region" description="Helical" evidence="1">
    <location>
        <begin position="6"/>
        <end position="30"/>
    </location>
</feature>
<evidence type="ECO:0008006" key="4">
    <source>
        <dbReference type="Google" id="ProtNLM"/>
    </source>
</evidence>
<proteinExistence type="predicted"/>
<dbReference type="AlphaFoldDB" id="A0A2H4VAU2"/>
<keyword evidence="1" id="KW-0472">Membrane</keyword>
<sequence length="205" mass="23311">MLSKKYVGIIMVFMVTVVLTSGCTSLNGVLDLINDKMCNKQLVNDTSYANISANTPTKTYSAYGIRFKYPRGWTVESENESGSNMIFALKEISFNCVQFQIQIVPNNGMSEEEAIRQIQDGNLVQSTISPSWEKKSSYTMTIDNKTAYEDIFLVNDSHFSKIMRISQITLVKNDKTYLMLLQAPDEEFDKEKPYFAIILNSLKFP</sequence>
<gene>
    <name evidence="2" type="ORF">BK007_03745</name>
</gene>
<evidence type="ECO:0000256" key="1">
    <source>
        <dbReference type="SAM" id="Phobius"/>
    </source>
</evidence>
<dbReference type="EMBL" id="CP017766">
    <property type="protein sequence ID" value="AUB55214.1"/>
    <property type="molecule type" value="Genomic_DNA"/>
</dbReference>
<name>A0A2H4VAU2_9EURY</name>
<dbReference type="PROSITE" id="PS51257">
    <property type="entry name" value="PROKAR_LIPOPROTEIN"/>
    <property type="match status" value="1"/>
</dbReference>
<evidence type="ECO:0000313" key="3">
    <source>
        <dbReference type="Proteomes" id="UP000232806"/>
    </source>
</evidence>
<protein>
    <recommendedName>
        <fullName evidence="4">PsbP C-terminal domain-containing protein</fullName>
    </recommendedName>
</protein>
<keyword evidence="1" id="KW-0812">Transmembrane</keyword>
<evidence type="ECO:0000313" key="2">
    <source>
        <dbReference type="EMBL" id="AUB55214.1"/>
    </source>
</evidence>
<accession>A0A2H4VAU2</accession>
<organism evidence="2 3">
    <name type="scientific">Methanobacterium subterraneum</name>
    <dbReference type="NCBI Taxonomy" id="59277"/>
    <lineage>
        <taxon>Archaea</taxon>
        <taxon>Methanobacteriati</taxon>
        <taxon>Methanobacteriota</taxon>
        <taxon>Methanomada group</taxon>
        <taxon>Methanobacteria</taxon>
        <taxon>Methanobacteriales</taxon>
        <taxon>Methanobacteriaceae</taxon>
        <taxon>Methanobacterium</taxon>
    </lineage>
</organism>
<dbReference type="Pfam" id="PF18933">
    <property type="entry name" value="PsbP_2"/>
    <property type="match status" value="1"/>
</dbReference>
<dbReference type="Gene3D" id="3.40.1000.10">
    <property type="entry name" value="Mog1/PsbP, alpha/beta/alpha sandwich"/>
    <property type="match status" value="1"/>
</dbReference>
<dbReference type="Proteomes" id="UP000232806">
    <property type="component" value="Chromosome"/>
</dbReference>
<reference evidence="2 3" key="1">
    <citation type="submission" date="2016-10" db="EMBL/GenBank/DDBJ databases">
        <title>Comparative genomics between deep and shallow subseafloor isolates.</title>
        <authorList>
            <person name="Ishii S."/>
            <person name="Miller J.R."/>
            <person name="Sutton G."/>
            <person name="Suzuki S."/>
            <person name="Methe B."/>
            <person name="Inagaki F."/>
            <person name="Imachi H."/>
        </authorList>
    </citation>
    <scope>NUCLEOTIDE SEQUENCE [LARGE SCALE GENOMIC DNA]</scope>
    <source>
        <strain evidence="2 3">MO-MB1</strain>
    </source>
</reference>
<keyword evidence="1" id="KW-1133">Transmembrane helix</keyword>